<name>A0ABT3TH31_9GAMM</name>
<dbReference type="PANTHER" id="PTHR30137">
    <property type="entry name" value="LUCIFERASE-LIKE MONOOXYGENASE"/>
    <property type="match status" value="1"/>
</dbReference>
<dbReference type="Gene3D" id="3.20.20.30">
    <property type="entry name" value="Luciferase-like domain"/>
    <property type="match status" value="1"/>
</dbReference>
<protein>
    <submittedName>
        <fullName evidence="2">LLM class flavin-dependent oxidoreductase</fullName>
    </submittedName>
</protein>
<accession>A0ABT3TH31</accession>
<reference evidence="2" key="1">
    <citation type="submission" date="2019-02" db="EMBL/GenBank/DDBJ databases">
        <authorList>
            <person name="Li S.-H."/>
        </authorList>
    </citation>
    <scope>NUCLEOTIDE SEQUENCE</scope>
    <source>
        <strain evidence="2">IMCC14734</strain>
    </source>
</reference>
<dbReference type="InterPro" id="IPR036661">
    <property type="entry name" value="Luciferase-like_sf"/>
</dbReference>
<gene>
    <name evidence="2" type="ORF">EYC98_11970</name>
</gene>
<dbReference type="Proteomes" id="UP001143362">
    <property type="component" value="Unassembled WGS sequence"/>
</dbReference>
<dbReference type="SUPFAM" id="SSF51679">
    <property type="entry name" value="Bacterial luciferase-like"/>
    <property type="match status" value="1"/>
</dbReference>
<dbReference type="InterPro" id="IPR011251">
    <property type="entry name" value="Luciferase-like_dom"/>
</dbReference>
<keyword evidence="3" id="KW-1185">Reference proteome</keyword>
<evidence type="ECO:0000259" key="1">
    <source>
        <dbReference type="Pfam" id="PF00296"/>
    </source>
</evidence>
<sequence length="317" mass="34776">MTETKSIKRLHLGLTPWHYNSEIDADALCRQAELAETWGYDSFFLPESHFSGATSLPDPMLLLAAVAARTTRLQLGTTSYLLPIRNALQAAQQVAALDRLCKGRLILGLGRGFQSAMLQAYGVDLKLKRQQFETVLGGMRNAWAGNAIDASAEPLRISPLPLQQPHPPLWVAAFGPKAITQVGSMGLPYLASPMETLDQLTHNHQLHRDAISKAGKKQPPEIIIMRTVYISEDPDQCAQVRDKLASVGAGVHAKNAPNPVDDWCLIGSPEQVGVGIERYQRHLGMTHLIAVRPRVPGISRDANCESMRLLSLMRKDG</sequence>
<dbReference type="InterPro" id="IPR050766">
    <property type="entry name" value="Bact_Lucif_Oxidored"/>
</dbReference>
<feature type="domain" description="Luciferase-like" evidence="1">
    <location>
        <begin position="17"/>
        <end position="245"/>
    </location>
</feature>
<dbReference type="Pfam" id="PF00296">
    <property type="entry name" value="Bac_luciferase"/>
    <property type="match status" value="1"/>
</dbReference>
<evidence type="ECO:0000313" key="2">
    <source>
        <dbReference type="EMBL" id="MCX2981579.1"/>
    </source>
</evidence>
<dbReference type="PANTHER" id="PTHR30137:SF6">
    <property type="entry name" value="LUCIFERASE-LIKE MONOOXYGENASE"/>
    <property type="match status" value="1"/>
</dbReference>
<organism evidence="2 3">
    <name type="scientific">Candidatus Litorirhabdus singularis</name>
    <dbReference type="NCBI Taxonomy" id="2518993"/>
    <lineage>
        <taxon>Bacteria</taxon>
        <taxon>Pseudomonadati</taxon>
        <taxon>Pseudomonadota</taxon>
        <taxon>Gammaproteobacteria</taxon>
        <taxon>Cellvibrionales</taxon>
        <taxon>Halieaceae</taxon>
        <taxon>Candidatus Litorirhabdus</taxon>
    </lineage>
</organism>
<comment type="caution">
    <text evidence="2">The sequence shown here is derived from an EMBL/GenBank/DDBJ whole genome shotgun (WGS) entry which is preliminary data.</text>
</comment>
<evidence type="ECO:0000313" key="3">
    <source>
        <dbReference type="Proteomes" id="UP001143362"/>
    </source>
</evidence>
<dbReference type="EMBL" id="SHNN01000002">
    <property type="protein sequence ID" value="MCX2981579.1"/>
    <property type="molecule type" value="Genomic_DNA"/>
</dbReference>
<proteinExistence type="predicted"/>